<evidence type="ECO:0000313" key="2">
    <source>
        <dbReference type="Proteomes" id="UP000053424"/>
    </source>
</evidence>
<keyword evidence="2" id="KW-1185">Reference proteome</keyword>
<reference evidence="1 2" key="1">
    <citation type="submission" date="2014-04" db="EMBL/GenBank/DDBJ databases">
        <authorList>
            <consortium name="DOE Joint Genome Institute"/>
            <person name="Kuo A."/>
            <person name="Gay G."/>
            <person name="Dore J."/>
            <person name="Kohler A."/>
            <person name="Nagy L.G."/>
            <person name="Floudas D."/>
            <person name="Copeland A."/>
            <person name="Barry K.W."/>
            <person name="Cichocki N."/>
            <person name="Veneault-Fourrey C."/>
            <person name="LaButti K."/>
            <person name="Lindquist E.A."/>
            <person name="Lipzen A."/>
            <person name="Lundell T."/>
            <person name="Morin E."/>
            <person name="Murat C."/>
            <person name="Sun H."/>
            <person name="Tunlid A."/>
            <person name="Henrissat B."/>
            <person name="Grigoriev I.V."/>
            <person name="Hibbett D.S."/>
            <person name="Martin F."/>
            <person name="Nordberg H.P."/>
            <person name="Cantor M.N."/>
            <person name="Hua S.X."/>
        </authorList>
    </citation>
    <scope>NUCLEOTIDE SEQUENCE [LARGE SCALE GENOMIC DNA]</scope>
    <source>
        <strain evidence="2">h7</strain>
    </source>
</reference>
<name>A0A0C3C106_HEBCY</name>
<dbReference type="EMBL" id="KN831794">
    <property type="protein sequence ID" value="KIM37954.1"/>
    <property type="molecule type" value="Genomic_DNA"/>
</dbReference>
<organism evidence="1 2">
    <name type="scientific">Hebeloma cylindrosporum</name>
    <dbReference type="NCBI Taxonomy" id="76867"/>
    <lineage>
        <taxon>Eukaryota</taxon>
        <taxon>Fungi</taxon>
        <taxon>Dikarya</taxon>
        <taxon>Basidiomycota</taxon>
        <taxon>Agaricomycotina</taxon>
        <taxon>Agaricomycetes</taxon>
        <taxon>Agaricomycetidae</taxon>
        <taxon>Agaricales</taxon>
        <taxon>Agaricineae</taxon>
        <taxon>Hymenogastraceae</taxon>
        <taxon>Hebeloma</taxon>
    </lineage>
</organism>
<dbReference type="Proteomes" id="UP000053424">
    <property type="component" value="Unassembled WGS sequence"/>
</dbReference>
<protein>
    <submittedName>
        <fullName evidence="1">Uncharacterized protein</fullName>
    </submittedName>
</protein>
<accession>A0A0C3C106</accession>
<dbReference type="AlphaFoldDB" id="A0A0C3C106"/>
<dbReference type="HOGENOM" id="CLU_1563065_0_0_1"/>
<reference evidence="2" key="2">
    <citation type="submission" date="2015-01" db="EMBL/GenBank/DDBJ databases">
        <title>Evolutionary Origins and Diversification of the Mycorrhizal Mutualists.</title>
        <authorList>
            <consortium name="DOE Joint Genome Institute"/>
            <consortium name="Mycorrhizal Genomics Consortium"/>
            <person name="Kohler A."/>
            <person name="Kuo A."/>
            <person name="Nagy L.G."/>
            <person name="Floudas D."/>
            <person name="Copeland A."/>
            <person name="Barry K.W."/>
            <person name="Cichocki N."/>
            <person name="Veneault-Fourrey C."/>
            <person name="LaButti K."/>
            <person name="Lindquist E.A."/>
            <person name="Lipzen A."/>
            <person name="Lundell T."/>
            <person name="Morin E."/>
            <person name="Murat C."/>
            <person name="Riley R."/>
            <person name="Ohm R."/>
            <person name="Sun H."/>
            <person name="Tunlid A."/>
            <person name="Henrissat B."/>
            <person name="Grigoriev I.V."/>
            <person name="Hibbett D.S."/>
            <person name="Martin F."/>
        </authorList>
    </citation>
    <scope>NUCLEOTIDE SEQUENCE [LARGE SCALE GENOMIC DNA]</scope>
    <source>
        <strain evidence="2">h7</strain>
    </source>
</reference>
<evidence type="ECO:0000313" key="1">
    <source>
        <dbReference type="EMBL" id="KIM37954.1"/>
    </source>
</evidence>
<proteinExistence type="predicted"/>
<gene>
    <name evidence="1" type="ORF">M413DRAFT_13129</name>
</gene>
<sequence>MGESDGRDSCSLACGAVGSGDCHGVIVAALTSVWMVETAVTHNWVTAIAILYCTAEQPILKFMYCGPPSKMILNRKNMPGMAEGRPAAEHCEEQNIVGITVKSVHIKANLEWRPQQESCKERSSVGILAKLVHNEKKLEQQLGQECCKKRSSAGVSAKLVHNKGKLDQQLR</sequence>